<dbReference type="InterPro" id="IPR024466">
    <property type="entry name" value="CHP02679_N"/>
</dbReference>
<gene>
    <name evidence="3" type="ORF">GCM10010287_36600</name>
</gene>
<feature type="domain" description="Conserved hypothetical protein CHP02679 N terminus" evidence="2">
    <location>
        <begin position="66"/>
        <end position="236"/>
    </location>
</feature>
<dbReference type="InterPro" id="IPR024465">
    <property type="entry name" value="DUF2399"/>
</dbReference>
<evidence type="ECO:0008006" key="5">
    <source>
        <dbReference type="Google" id="ProtNLM"/>
    </source>
</evidence>
<protein>
    <recommendedName>
        <fullName evidence="5">DUF2399 domain-containing protein</fullName>
    </recommendedName>
</protein>
<feature type="domain" description="DUF2399" evidence="1">
    <location>
        <begin position="260"/>
        <end position="402"/>
    </location>
</feature>
<organism evidence="3 4">
    <name type="scientific">Streptomyces variabilis</name>
    <dbReference type="NCBI Taxonomy" id="67372"/>
    <lineage>
        <taxon>Bacteria</taxon>
        <taxon>Bacillati</taxon>
        <taxon>Actinomycetota</taxon>
        <taxon>Actinomycetes</taxon>
        <taxon>Kitasatosporales</taxon>
        <taxon>Streptomycetaceae</taxon>
        <taxon>Streptomyces</taxon>
        <taxon>Streptomyces griseoincarnatus group</taxon>
    </lineage>
</organism>
<dbReference type="RefSeq" id="WP_198427699.1">
    <property type="nucleotide sequence ID" value="NZ_BMTZ01000010.1"/>
</dbReference>
<accession>A0ABQ2U243</accession>
<dbReference type="EMBL" id="BMTZ01000010">
    <property type="protein sequence ID" value="GGT59105.1"/>
    <property type="molecule type" value="Genomic_DNA"/>
</dbReference>
<sequence length="421" mass="44907">MTADRTILVADPELAPLWQAIHDRLSAGSAPADIATVTVPDLAPGAVAALKSWLDTSAQRRRGRTRVPRTDRGVKVPLPPLLDALGLTTDTLQTLVEEAVGRAVVNRKNGRLAAAELRRELIRHAQEQLPHLPRLRARLTSAADEESAAATRRLIDALASITRRLPHTPPRALAKLAHDHAGDPHYFDLATPAGQRLVSAVAELTGQPEPARPDHIRSLLAGQGIIADRLSATVLLHRVRALGDGPIDRRLNEAVTPVSLNLLDLIHTPPRLAPEPLTVVENPSVLEAALECASTQPMACTSGQLRAVDHTLFQLAVDQGVPLRYAGDLDAAGLHIAATVEQTYGATLVAMDTTLVRAAGDLSSAVPLGLVPSSCDPALAAQLQATGRVLYQEHDAVLTRLLDLTSSKREVWQSVSQEAGE</sequence>
<proteinExistence type="predicted"/>
<reference evidence="4" key="1">
    <citation type="journal article" date="2019" name="Int. J. Syst. Evol. Microbiol.">
        <title>The Global Catalogue of Microorganisms (GCM) 10K type strain sequencing project: providing services to taxonomists for standard genome sequencing and annotation.</title>
        <authorList>
            <consortium name="The Broad Institute Genomics Platform"/>
            <consortium name="The Broad Institute Genome Sequencing Center for Infectious Disease"/>
            <person name="Wu L."/>
            <person name="Ma J."/>
        </authorList>
    </citation>
    <scope>NUCLEOTIDE SEQUENCE [LARGE SCALE GENOMIC DNA]</scope>
    <source>
        <strain evidence="4">JCM 4422</strain>
    </source>
</reference>
<evidence type="ECO:0000313" key="3">
    <source>
        <dbReference type="EMBL" id="GGT59105.1"/>
    </source>
</evidence>
<keyword evidence="4" id="KW-1185">Reference proteome</keyword>
<dbReference type="Pfam" id="PF11796">
    <property type="entry name" value="DUF3323"/>
    <property type="match status" value="1"/>
</dbReference>
<evidence type="ECO:0000259" key="1">
    <source>
        <dbReference type="Pfam" id="PF09664"/>
    </source>
</evidence>
<evidence type="ECO:0000259" key="2">
    <source>
        <dbReference type="Pfam" id="PF11796"/>
    </source>
</evidence>
<evidence type="ECO:0000313" key="4">
    <source>
        <dbReference type="Proteomes" id="UP000629911"/>
    </source>
</evidence>
<dbReference type="Pfam" id="PF09664">
    <property type="entry name" value="DUF2399"/>
    <property type="match status" value="1"/>
</dbReference>
<dbReference type="Proteomes" id="UP000629911">
    <property type="component" value="Unassembled WGS sequence"/>
</dbReference>
<name>A0ABQ2U243_9ACTN</name>
<comment type="caution">
    <text evidence="3">The sequence shown here is derived from an EMBL/GenBank/DDBJ whole genome shotgun (WGS) entry which is preliminary data.</text>
</comment>